<accession>A0AAW8QX62</accession>
<keyword evidence="1" id="KW-0812">Transmembrane</keyword>
<keyword evidence="1" id="KW-0472">Membrane</keyword>
<sequence>MKTRISNTVYWLIALLFLYTGYTLSQINYMNIEWFSRSGCLIVILGGWASFGVVFKEKLLIQRMNWKRNQALNKSKYKFLKAKHHEALSHDEAAEINELHDKELAAQLEHLRLSVGALEASLLIGGTLVWGFGDIFLLYLNSAL</sequence>
<dbReference type="EMBL" id="JAVRIE010000001">
    <property type="protein sequence ID" value="MDT0581522.1"/>
    <property type="molecule type" value="Genomic_DNA"/>
</dbReference>
<evidence type="ECO:0000256" key="1">
    <source>
        <dbReference type="SAM" id="Phobius"/>
    </source>
</evidence>
<reference evidence="2 3" key="1">
    <citation type="submission" date="2023-09" db="EMBL/GenBank/DDBJ databases">
        <authorList>
            <person name="Rey-Velasco X."/>
        </authorList>
    </citation>
    <scope>NUCLEOTIDE SEQUENCE [LARGE SCALE GENOMIC DNA]</scope>
    <source>
        <strain evidence="2 3">W409</strain>
    </source>
</reference>
<organism evidence="2 3">
    <name type="scientific">Brumicola blandensis</name>
    <dbReference type="NCBI Taxonomy" id="3075611"/>
    <lineage>
        <taxon>Bacteria</taxon>
        <taxon>Pseudomonadati</taxon>
        <taxon>Pseudomonadota</taxon>
        <taxon>Gammaproteobacteria</taxon>
        <taxon>Alteromonadales</taxon>
        <taxon>Alteromonadaceae</taxon>
        <taxon>Brumicola</taxon>
    </lineage>
</organism>
<keyword evidence="3" id="KW-1185">Reference proteome</keyword>
<feature type="transmembrane region" description="Helical" evidence="1">
    <location>
        <begin position="35"/>
        <end position="55"/>
    </location>
</feature>
<protein>
    <submittedName>
        <fullName evidence="2">Uncharacterized protein</fullName>
    </submittedName>
</protein>
<dbReference type="RefSeq" id="WP_311360315.1">
    <property type="nucleotide sequence ID" value="NZ_JAVRIE010000001.1"/>
</dbReference>
<feature type="transmembrane region" description="Helical" evidence="1">
    <location>
        <begin position="120"/>
        <end position="140"/>
    </location>
</feature>
<keyword evidence="1" id="KW-1133">Transmembrane helix</keyword>
<evidence type="ECO:0000313" key="3">
    <source>
        <dbReference type="Proteomes" id="UP001249020"/>
    </source>
</evidence>
<dbReference type="AlphaFoldDB" id="A0AAW8QX62"/>
<dbReference type="Proteomes" id="UP001249020">
    <property type="component" value="Unassembled WGS sequence"/>
</dbReference>
<feature type="transmembrane region" description="Helical" evidence="1">
    <location>
        <begin position="9"/>
        <end position="29"/>
    </location>
</feature>
<comment type="caution">
    <text evidence="2">The sequence shown here is derived from an EMBL/GenBank/DDBJ whole genome shotgun (WGS) entry which is preliminary data.</text>
</comment>
<evidence type="ECO:0000313" key="2">
    <source>
        <dbReference type="EMBL" id="MDT0581522.1"/>
    </source>
</evidence>
<proteinExistence type="predicted"/>
<gene>
    <name evidence="2" type="ORF">RM544_03155</name>
</gene>
<name>A0AAW8QX62_9ALTE</name>